<name>D5P2A7_9MYCO</name>
<dbReference type="InterPro" id="IPR043641">
    <property type="entry name" value="PPE-PPW_C"/>
</dbReference>
<evidence type="ECO:0000313" key="4">
    <source>
        <dbReference type="Proteomes" id="UP000003653"/>
    </source>
</evidence>
<accession>D5P2A7</accession>
<feature type="domain" description="PPE-PPW subfamily C-terminal" evidence="2">
    <location>
        <begin position="3"/>
        <end position="32"/>
    </location>
</feature>
<proteinExistence type="predicted"/>
<sequence>MDEGSGQTAGLATLAGDEFGGAPTMPMVPCTWDPDRAGEGGSSRTQLTVTIRQR</sequence>
<dbReference type="Proteomes" id="UP000003653">
    <property type="component" value="Unassembled WGS sequence"/>
</dbReference>
<protein>
    <recommendedName>
        <fullName evidence="2">PPE-PPW subfamily C-terminal domain-containing protein</fullName>
    </recommendedName>
</protein>
<dbReference type="Pfam" id="PF18878">
    <property type="entry name" value="PPE-PPW"/>
    <property type="match status" value="1"/>
</dbReference>
<evidence type="ECO:0000313" key="3">
    <source>
        <dbReference type="EMBL" id="EFG79799.1"/>
    </source>
</evidence>
<feature type="non-terminal residue" evidence="3">
    <location>
        <position position="54"/>
    </location>
</feature>
<evidence type="ECO:0000259" key="2">
    <source>
        <dbReference type="Pfam" id="PF18878"/>
    </source>
</evidence>
<dbReference type="AlphaFoldDB" id="D5P2A7"/>
<comment type="caution">
    <text evidence="3">The sequence shown here is derived from an EMBL/GenBank/DDBJ whole genome shotgun (WGS) entry which is preliminary data.</text>
</comment>
<reference evidence="3 4" key="1">
    <citation type="submission" date="2010-04" db="EMBL/GenBank/DDBJ databases">
        <authorList>
            <person name="Muzny D."/>
            <person name="Qin X."/>
            <person name="Deng J."/>
            <person name="Jiang H."/>
            <person name="Liu Y."/>
            <person name="Qu J."/>
            <person name="Song X.-Z."/>
            <person name="Zhang L."/>
            <person name="Thornton R."/>
            <person name="Coyle M."/>
            <person name="Francisco L."/>
            <person name="Jackson L."/>
            <person name="Javaid M."/>
            <person name="Korchina V."/>
            <person name="Kovar C."/>
            <person name="Mata R."/>
            <person name="Mathew T."/>
            <person name="Ngo R."/>
            <person name="Nguyen L."/>
            <person name="Nguyen N."/>
            <person name="Okwuonu G."/>
            <person name="Ongeri F."/>
            <person name="Pham C."/>
            <person name="Simmons D."/>
            <person name="Wilczek-Boney K."/>
            <person name="Hale W."/>
            <person name="Jakkamsetti A."/>
            <person name="Pham P."/>
            <person name="Ruth R."/>
            <person name="San Lucas F."/>
            <person name="Warren J."/>
            <person name="Zhang J."/>
            <person name="Zhao Z."/>
            <person name="Zhou C."/>
            <person name="Zhu D."/>
            <person name="Lee S."/>
            <person name="Bess C."/>
            <person name="Blankenburg K."/>
            <person name="Forbes L."/>
            <person name="Fu Q."/>
            <person name="Gubbala S."/>
            <person name="Hirani K."/>
            <person name="Jayaseelan J.C."/>
            <person name="Lara F."/>
            <person name="Munidasa M."/>
            <person name="Palculict T."/>
            <person name="Patil S."/>
            <person name="Pu L.-L."/>
            <person name="Saada N."/>
            <person name="Tang L."/>
            <person name="Weissenberger G."/>
            <person name="Zhu Y."/>
            <person name="Hemphill L."/>
            <person name="Shang Y."/>
            <person name="Youmans B."/>
            <person name="Ayvaz T."/>
            <person name="Ross M."/>
            <person name="Santibanez J."/>
            <person name="Aqrawi P."/>
            <person name="Gross S."/>
            <person name="Joshi V."/>
            <person name="Fowler G."/>
            <person name="Nazareth L."/>
            <person name="Reid J."/>
            <person name="Worley K."/>
            <person name="Petrosino J."/>
            <person name="Highlander S."/>
            <person name="Gibbs R."/>
        </authorList>
    </citation>
    <scope>NUCLEOTIDE SEQUENCE [LARGE SCALE GENOMIC DNA]</scope>
    <source>
        <strain evidence="3 4">ATCC BAA-614</strain>
    </source>
</reference>
<organism evidence="3 4">
    <name type="scientific">Mycobacterium parascrofulaceum ATCC BAA-614</name>
    <dbReference type="NCBI Taxonomy" id="525368"/>
    <lineage>
        <taxon>Bacteria</taxon>
        <taxon>Bacillati</taxon>
        <taxon>Actinomycetota</taxon>
        <taxon>Actinomycetes</taxon>
        <taxon>Mycobacteriales</taxon>
        <taxon>Mycobacteriaceae</taxon>
        <taxon>Mycobacterium</taxon>
        <taxon>Mycobacterium simiae complex</taxon>
    </lineage>
</organism>
<feature type="compositionally biased region" description="Polar residues" evidence="1">
    <location>
        <begin position="1"/>
        <end position="10"/>
    </location>
</feature>
<feature type="region of interest" description="Disordered" evidence="1">
    <location>
        <begin position="1"/>
        <end position="54"/>
    </location>
</feature>
<dbReference type="EMBL" id="ADNV01000050">
    <property type="protein sequence ID" value="EFG79799.1"/>
    <property type="molecule type" value="Genomic_DNA"/>
</dbReference>
<feature type="compositionally biased region" description="Polar residues" evidence="1">
    <location>
        <begin position="42"/>
        <end position="54"/>
    </location>
</feature>
<gene>
    <name evidence="3" type="ORF">HMPREF0591_0301</name>
</gene>
<evidence type="ECO:0000256" key="1">
    <source>
        <dbReference type="SAM" id="MobiDB-lite"/>
    </source>
</evidence>
<keyword evidence="4" id="KW-1185">Reference proteome</keyword>
<dbReference type="HOGENOM" id="CLU_3055032_0_0_11"/>